<name>A0A9P5T864_9AGAM</name>
<proteinExistence type="predicted"/>
<organism evidence="2 3">
    <name type="scientific">Russula ochroleuca</name>
    <dbReference type="NCBI Taxonomy" id="152965"/>
    <lineage>
        <taxon>Eukaryota</taxon>
        <taxon>Fungi</taxon>
        <taxon>Dikarya</taxon>
        <taxon>Basidiomycota</taxon>
        <taxon>Agaricomycotina</taxon>
        <taxon>Agaricomycetes</taxon>
        <taxon>Russulales</taxon>
        <taxon>Russulaceae</taxon>
        <taxon>Russula</taxon>
    </lineage>
</organism>
<reference evidence="2" key="2">
    <citation type="journal article" date="2020" name="Nat. Commun.">
        <title>Large-scale genome sequencing of mycorrhizal fungi provides insights into the early evolution of symbiotic traits.</title>
        <authorList>
            <person name="Miyauchi S."/>
            <person name="Kiss E."/>
            <person name="Kuo A."/>
            <person name="Drula E."/>
            <person name="Kohler A."/>
            <person name="Sanchez-Garcia M."/>
            <person name="Morin E."/>
            <person name="Andreopoulos B."/>
            <person name="Barry K.W."/>
            <person name="Bonito G."/>
            <person name="Buee M."/>
            <person name="Carver A."/>
            <person name="Chen C."/>
            <person name="Cichocki N."/>
            <person name="Clum A."/>
            <person name="Culley D."/>
            <person name="Crous P.W."/>
            <person name="Fauchery L."/>
            <person name="Girlanda M."/>
            <person name="Hayes R.D."/>
            <person name="Keri Z."/>
            <person name="LaButti K."/>
            <person name="Lipzen A."/>
            <person name="Lombard V."/>
            <person name="Magnuson J."/>
            <person name="Maillard F."/>
            <person name="Murat C."/>
            <person name="Nolan M."/>
            <person name="Ohm R.A."/>
            <person name="Pangilinan J."/>
            <person name="Pereira M.F."/>
            <person name="Perotto S."/>
            <person name="Peter M."/>
            <person name="Pfister S."/>
            <person name="Riley R."/>
            <person name="Sitrit Y."/>
            <person name="Stielow J.B."/>
            <person name="Szollosi G."/>
            <person name="Zifcakova L."/>
            <person name="Stursova M."/>
            <person name="Spatafora J.W."/>
            <person name="Tedersoo L."/>
            <person name="Vaario L.M."/>
            <person name="Yamada A."/>
            <person name="Yan M."/>
            <person name="Wang P."/>
            <person name="Xu J."/>
            <person name="Bruns T."/>
            <person name="Baldrian P."/>
            <person name="Vilgalys R."/>
            <person name="Dunand C."/>
            <person name="Henrissat B."/>
            <person name="Grigoriev I.V."/>
            <person name="Hibbett D."/>
            <person name="Nagy L.G."/>
            <person name="Martin F.M."/>
        </authorList>
    </citation>
    <scope>NUCLEOTIDE SEQUENCE</scope>
    <source>
        <strain evidence="2">Prilba</strain>
    </source>
</reference>
<comment type="caution">
    <text evidence="2">The sequence shown here is derived from an EMBL/GenBank/DDBJ whole genome shotgun (WGS) entry which is preliminary data.</text>
</comment>
<evidence type="ECO:0000313" key="2">
    <source>
        <dbReference type="EMBL" id="KAF8479330.1"/>
    </source>
</evidence>
<feature type="compositionally biased region" description="Low complexity" evidence="1">
    <location>
        <begin position="42"/>
        <end position="55"/>
    </location>
</feature>
<protein>
    <submittedName>
        <fullName evidence="2">Uncharacterized protein</fullName>
    </submittedName>
</protein>
<evidence type="ECO:0000256" key="1">
    <source>
        <dbReference type="SAM" id="MobiDB-lite"/>
    </source>
</evidence>
<dbReference type="Proteomes" id="UP000759537">
    <property type="component" value="Unassembled WGS sequence"/>
</dbReference>
<dbReference type="EMBL" id="WHVB01000010">
    <property type="protein sequence ID" value="KAF8479330.1"/>
    <property type="molecule type" value="Genomic_DNA"/>
</dbReference>
<gene>
    <name evidence="2" type="ORF">DFH94DRAFT_749141</name>
</gene>
<reference evidence="2" key="1">
    <citation type="submission" date="2019-10" db="EMBL/GenBank/DDBJ databases">
        <authorList>
            <consortium name="DOE Joint Genome Institute"/>
            <person name="Kuo A."/>
            <person name="Miyauchi S."/>
            <person name="Kiss E."/>
            <person name="Drula E."/>
            <person name="Kohler A."/>
            <person name="Sanchez-Garcia M."/>
            <person name="Andreopoulos B."/>
            <person name="Barry K.W."/>
            <person name="Bonito G."/>
            <person name="Buee M."/>
            <person name="Carver A."/>
            <person name="Chen C."/>
            <person name="Cichocki N."/>
            <person name="Clum A."/>
            <person name="Culley D."/>
            <person name="Crous P.W."/>
            <person name="Fauchery L."/>
            <person name="Girlanda M."/>
            <person name="Hayes R."/>
            <person name="Keri Z."/>
            <person name="LaButti K."/>
            <person name="Lipzen A."/>
            <person name="Lombard V."/>
            <person name="Magnuson J."/>
            <person name="Maillard F."/>
            <person name="Morin E."/>
            <person name="Murat C."/>
            <person name="Nolan M."/>
            <person name="Ohm R."/>
            <person name="Pangilinan J."/>
            <person name="Pereira M."/>
            <person name="Perotto S."/>
            <person name="Peter M."/>
            <person name="Riley R."/>
            <person name="Sitrit Y."/>
            <person name="Stielow B."/>
            <person name="Szollosi G."/>
            <person name="Zifcakova L."/>
            <person name="Stursova M."/>
            <person name="Spatafora J.W."/>
            <person name="Tedersoo L."/>
            <person name="Vaario L.-M."/>
            <person name="Yamada A."/>
            <person name="Yan M."/>
            <person name="Wang P."/>
            <person name="Xu J."/>
            <person name="Bruns T."/>
            <person name="Baldrian P."/>
            <person name="Vilgalys R."/>
            <person name="Henrissat B."/>
            <person name="Grigoriev I.V."/>
            <person name="Hibbett D."/>
            <person name="Nagy L.G."/>
            <person name="Martin F.M."/>
        </authorList>
    </citation>
    <scope>NUCLEOTIDE SEQUENCE</scope>
    <source>
        <strain evidence="2">Prilba</strain>
    </source>
</reference>
<feature type="compositionally biased region" description="Acidic residues" evidence="1">
    <location>
        <begin position="88"/>
        <end position="97"/>
    </location>
</feature>
<dbReference type="AlphaFoldDB" id="A0A9P5T864"/>
<keyword evidence="3" id="KW-1185">Reference proteome</keyword>
<feature type="region of interest" description="Disordered" evidence="1">
    <location>
        <begin position="1"/>
        <end position="61"/>
    </location>
</feature>
<evidence type="ECO:0000313" key="3">
    <source>
        <dbReference type="Proteomes" id="UP000759537"/>
    </source>
</evidence>
<sequence length="227" mass="26597">MSPSFQYDLPMRLPLAPTSPPKRNFSHRRQAKVADVSRLLDPSYLSSSTSSSPTSVYADTDGNLHDPDYRYFPVVAPLPSRPAWERGGEDDDVDREEFDERARVRSASPRERRRARYSAYEQSLPYARRSFEEVIEERVRQSRVHQKLRSRSHSPHYETTEIVVEEPCTISPEPKQKQEQYVSIRTEAPEWTPTCGQQFRRHWQAFALSVRFSIFRAQRRIRRKLGA</sequence>
<dbReference type="OrthoDB" id="3021720at2759"/>
<accession>A0A9P5T864</accession>
<feature type="region of interest" description="Disordered" evidence="1">
    <location>
        <begin position="80"/>
        <end position="114"/>
    </location>
</feature>